<keyword evidence="2" id="KW-0472">Membrane</keyword>
<keyword evidence="4" id="KW-1185">Reference proteome</keyword>
<evidence type="ECO:0000256" key="1">
    <source>
        <dbReference type="NCBIfam" id="TIGR02228"/>
    </source>
</evidence>
<comment type="caution">
    <text evidence="3">The sequence shown here is derived from an EMBL/GenBank/DDBJ whole genome shotgun (WGS) entry which is preliminary data.</text>
</comment>
<reference evidence="3 4" key="1">
    <citation type="submission" date="2020-07" db="EMBL/GenBank/DDBJ databases">
        <title>Sequencing the genomes of 1000 actinobacteria strains.</title>
        <authorList>
            <person name="Klenk H.-P."/>
        </authorList>
    </citation>
    <scope>NUCLEOTIDE SEQUENCE [LARGE SCALE GENOMIC DNA]</scope>
    <source>
        <strain evidence="3 4">DSM 103164</strain>
    </source>
</reference>
<dbReference type="GO" id="GO:0016020">
    <property type="term" value="C:membrane"/>
    <property type="evidence" value="ECO:0007669"/>
    <property type="project" value="UniProtKB-UniRule"/>
</dbReference>
<dbReference type="PANTHER" id="PTHR10806">
    <property type="entry name" value="SIGNAL PEPTIDASE COMPLEX CATALYTIC SUBUNIT SEC11"/>
    <property type="match status" value="1"/>
</dbReference>
<organism evidence="3 4">
    <name type="scientific">Naumannella cuiyingiana</name>
    <dbReference type="NCBI Taxonomy" id="1347891"/>
    <lineage>
        <taxon>Bacteria</taxon>
        <taxon>Bacillati</taxon>
        <taxon>Actinomycetota</taxon>
        <taxon>Actinomycetes</taxon>
        <taxon>Propionibacteriales</taxon>
        <taxon>Propionibacteriaceae</taxon>
        <taxon>Naumannella</taxon>
    </lineage>
</organism>
<dbReference type="GO" id="GO:0006465">
    <property type="term" value="P:signal peptide processing"/>
    <property type="evidence" value="ECO:0007669"/>
    <property type="project" value="UniProtKB-UniRule"/>
</dbReference>
<dbReference type="AlphaFoldDB" id="A0A7Z0DAI9"/>
<name>A0A7Z0DAI9_9ACTN</name>
<dbReference type="GO" id="GO:0004252">
    <property type="term" value="F:serine-type endopeptidase activity"/>
    <property type="evidence" value="ECO:0007669"/>
    <property type="project" value="UniProtKB-UniRule"/>
</dbReference>
<dbReference type="InterPro" id="IPR001733">
    <property type="entry name" value="Peptidase_S26B"/>
</dbReference>
<keyword evidence="2" id="KW-1133">Transmembrane helix</keyword>
<dbReference type="Proteomes" id="UP000527616">
    <property type="component" value="Unassembled WGS sequence"/>
</dbReference>
<sequence>MSVTAIARLVARLATWTVIGLAAFAVAVGVFIPRLAGATPYAVLTGSMRPALPPGTLAIVRPVPTEQIRTGSVLTYQLESGRPAVVTHRVIAQGVSTTTGEPVFRTRGDANPGPDPGWVRAVQVRGTVWYAVPLLGYPASVLTGDQRELIIAGAAGALLLYAAVMFTGAVRDRRAASVATTPRRATGAER</sequence>
<dbReference type="EC" id="3.4.21.89" evidence="1"/>
<dbReference type="RefSeq" id="WP_179445517.1">
    <property type="nucleotide sequence ID" value="NZ_JACBZS010000001.1"/>
</dbReference>
<evidence type="ECO:0000256" key="2">
    <source>
        <dbReference type="SAM" id="Phobius"/>
    </source>
</evidence>
<gene>
    <name evidence="3" type="ORF">GGQ54_002288</name>
</gene>
<feature type="transmembrane region" description="Helical" evidence="2">
    <location>
        <begin position="149"/>
        <end position="170"/>
    </location>
</feature>
<dbReference type="CDD" id="cd06530">
    <property type="entry name" value="S26_SPase_I"/>
    <property type="match status" value="1"/>
</dbReference>
<dbReference type="EMBL" id="JACBZS010000001">
    <property type="protein sequence ID" value="NYI71728.1"/>
    <property type="molecule type" value="Genomic_DNA"/>
</dbReference>
<proteinExistence type="predicted"/>
<evidence type="ECO:0000313" key="4">
    <source>
        <dbReference type="Proteomes" id="UP000527616"/>
    </source>
</evidence>
<keyword evidence="2" id="KW-0812">Transmembrane</keyword>
<accession>A0A7Z0DAI9</accession>
<protein>
    <recommendedName>
        <fullName evidence="1">Signal peptidase I</fullName>
        <ecNumber evidence="1">3.4.21.89</ecNumber>
    </recommendedName>
</protein>
<evidence type="ECO:0000313" key="3">
    <source>
        <dbReference type="EMBL" id="NYI71728.1"/>
    </source>
</evidence>
<keyword evidence="3" id="KW-0378">Hydrolase</keyword>
<dbReference type="PANTHER" id="PTHR10806:SF6">
    <property type="entry name" value="SIGNAL PEPTIDASE COMPLEX CATALYTIC SUBUNIT SEC11"/>
    <property type="match status" value="1"/>
</dbReference>
<feature type="transmembrane region" description="Helical" evidence="2">
    <location>
        <begin position="9"/>
        <end position="32"/>
    </location>
</feature>
<dbReference type="NCBIfam" id="TIGR02228">
    <property type="entry name" value="sigpep_I_arch"/>
    <property type="match status" value="1"/>
</dbReference>
<dbReference type="InterPro" id="IPR019533">
    <property type="entry name" value="Peptidase_S26"/>
</dbReference>
<dbReference type="GO" id="GO:0009003">
    <property type="term" value="F:signal peptidase activity"/>
    <property type="evidence" value="ECO:0007669"/>
    <property type="project" value="UniProtKB-EC"/>
</dbReference>